<keyword evidence="4" id="KW-0539">Nucleus</keyword>
<dbReference type="PROSITE" id="PS50294">
    <property type="entry name" value="WD_REPEATS_REGION"/>
    <property type="match status" value="2"/>
</dbReference>
<feature type="region of interest" description="Disordered" evidence="6">
    <location>
        <begin position="1"/>
        <end position="37"/>
    </location>
</feature>
<dbReference type="PRINTS" id="PR00320">
    <property type="entry name" value="GPROTEINBRPT"/>
</dbReference>
<feature type="repeat" description="WD" evidence="5">
    <location>
        <begin position="207"/>
        <end position="240"/>
    </location>
</feature>
<feature type="repeat" description="WD" evidence="5">
    <location>
        <begin position="117"/>
        <end position="158"/>
    </location>
</feature>
<dbReference type="InterPro" id="IPR036322">
    <property type="entry name" value="WD40_repeat_dom_sf"/>
</dbReference>
<evidence type="ECO:0000256" key="2">
    <source>
        <dbReference type="ARBA" id="ARBA00022574"/>
    </source>
</evidence>
<dbReference type="Gene3D" id="2.130.10.10">
    <property type="entry name" value="YVTN repeat-like/Quinoprotein amine dehydrogenase"/>
    <property type="match status" value="1"/>
</dbReference>
<feature type="repeat" description="WD" evidence="5">
    <location>
        <begin position="165"/>
        <end position="206"/>
    </location>
</feature>
<sequence>MPLVYKSRKNKKTNLGDNSNPSKKQKKFLEDEISSESDFEDDVVKTKESTVNEEMFESIEEKTLIAEKNLLNKFGLIEDNKKNEMYSTKTNLTVKTSGRYKLIADSLKIVTDKVFTYRGHRFSPTSVSPSPDGKYLFSCGKDNSVIKYDLINKKKVSILNKKLTPKFHKHGVNCLAVDPNGKYLATGGSEGIVKLWNLETMEFVSNLAGHRSGITSLAFRQGADGQLFSASEDRSIRYWDTNQMGFVDIMYGHTSTIGKIDILHKPRLLSCGTQDQSVRIFKIGEESQLVYTPHVEATSIDTVCYLDSTTFASGAIDGSISIWSSMKKKPICIQKFAHKNGKNNEDCQTWITSLAAIPYSDLIVSGGNNGVINFWKVSNDNKKIILITTYYVDGFINDITFSNDGEFLFCAVGKDHRFGRWHSIAEAKNHILIIPLSFGDTKDNENEVE</sequence>
<dbReference type="SUPFAM" id="SSF50978">
    <property type="entry name" value="WD40 repeat-like"/>
    <property type="match status" value="1"/>
</dbReference>
<evidence type="ECO:0000313" key="7">
    <source>
        <dbReference type="Proteomes" id="UP000035681"/>
    </source>
</evidence>
<dbReference type="CDD" id="cd00200">
    <property type="entry name" value="WD40"/>
    <property type="match status" value="1"/>
</dbReference>
<evidence type="ECO:0000256" key="5">
    <source>
        <dbReference type="PROSITE-ProRule" id="PRU00221"/>
    </source>
</evidence>
<dbReference type="WBParaSite" id="TCONS_00003957.p1">
    <property type="protein sequence ID" value="TCONS_00003957.p1"/>
    <property type="gene ID" value="XLOC_000751"/>
</dbReference>
<organism evidence="8">
    <name type="scientific">Strongyloides stercoralis</name>
    <name type="common">Threadworm</name>
    <dbReference type="NCBI Taxonomy" id="6248"/>
    <lineage>
        <taxon>Eukaryota</taxon>
        <taxon>Metazoa</taxon>
        <taxon>Ecdysozoa</taxon>
        <taxon>Nematoda</taxon>
        <taxon>Chromadorea</taxon>
        <taxon>Rhabditida</taxon>
        <taxon>Tylenchina</taxon>
        <taxon>Panagrolaimomorpha</taxon>
        <taxon>Strongyloidoidea</taxon>
        <taxon>Strongyloididae</taxon>
        <taxon>Strongyloides</taxon>
    </lineage>
</organism>
<feature type="compositionally biased region" description="Basic residues" evidence="6">
    <location>
        <begin position="1"/>
        <end position="12"/>
    </location>
</feature>
<dbReference type="InterPro" id="IPR015943">
    <property type="entry name" value="WD40/YVTN_repeat-like_dom_sf"/>
</dbReference>
<evidence type="ECO:0000256" key="4">
    <source>
        <dbReference type="ARBA" id="ARBA00023242"/>
    </source>
</evidence>
<proteinExistence type="predicted"/>
<dbReference type="PANTHER" id="PTHR19865">
    <property type="entry name" value="U3 SMALL NUCLEOLAR RNA INTERACTING PROTEIN 2"/>
    <property type="match status" value="1"/>
</dbReference>
<accession>A0A0K0ETG9</accession>
<evidence type="ECO:0000256" key="3">
    <source>
        <dbReference type="ARBA" id="ARBA00022737"/>
    </source>
</evidence>
<dbReference type="Proteomes" id="UP000035681">
    <property type="component" value="Unplaced"/>
</dbReference>
<dbReference type="PROSITE" id="PS50082">
    <property type="entry name" value="WD_REPEATS_2"/>
    <property type="match status" value="3"/>
</dbReference>
<name>A0A0K0ETG9_STRER</name>
<dbReference type="STRING" id="6248.A0A0K0ETG9"/>
<dbReference type="FunFam" id="2.130.10.10:FF:000509">
    <property type="entry name" value="U3 small nucleolar RNA-interacting protein"/>
    <property type="match status" value="1"/>
</dbReference>
<dbReference type="WBParaSite" id="SSTP_0001274500.1">
    <property type="protein sequence ID" value="SSTP_0001274500.1"/>
    <property type="gene ID" value="SSTP_0001274500"/>
</dbReference>
<dbReference type="SMART" id="SM00320">
    <property type="entry name" value="WD40"/>
    <property type="match status" value="7"/>
</dbReference>
<keyword evidence="3" id="KW-0677">Repeat</keyword>
<dbReference type="InterPro" id="IPR039241">
    <property type="entry name" value="Rrp9-like"/>
</dbReference>
<dbReference type="AlphaFoldDB" id="A0A0K0ETG9"/>
<comment type="subcellular location">
    <subcellularLocation>
        <location evidence="1">Nucleus</location>
    </subcellularLocation>
</comment>
<dbReference type="InterPro" id="IPR001680">
    <property type="entry name" value="WD40_rpt"/>
</dbReference>
<evidence type="ECO:0000256" key="6">
    <source>
        <dbReference type="SAM" id="MobiDB-lite"/>
    </source>
</evidence>
<dbReference type="GO" id="GO:0032040">
    <property type="term" value="C:small-subunit processome"/>
    <property type="evidence" value="ECO:0007669"/>
    <property type="project" value="TreeGrafter"/>
</dbReference>
<feature type="compositionally biased region" description="Polar residues" evidence="6">
    <location>
        <begin position="13"/>
        <end position="22"/>
    </location>
</feature>
<keyword evidence="2 5" id="KW-0853">WD repeat</keyword>
<keyword evidence="7" id="KW-1185">Reference proteome</keyword>
<dbReference type="PANTHER" id="PTHR19865:SF0">
    <property type="entry name" value="U3 SMALL NUCLEOLAR RNA-INTERACTING PROTEIN 2"/>
    <property type="match status" value="1"/>
</dbReference>
<evidence type="ECO:0000256" key="1">
    <source>
        <dbReference type="ARBA" id="ARBA00004123"/>
    </source>
</evidence>
<dbReference type="InterPro" id="IPR020472">
    <property type="entry name" value="WD40_PAC1"/>
</dbReference>
<dbReference type="GO" id="GO:0034511">
    <property type="term" value="F:U3 snoRNA binding"/>
    <property type="evidence" value="ECO:0007669"/>
    <property type="project" value="InterPro"/>
</dbReference>
<dbReference type="Pfam" id="PF00400">
    <property type="entry name" value="WD40"/>
    <property type="match status" value="4"/>
</dbReference>
<protein>
    <submittedName>
        <fullName evidence="8">WD_REPEATS_REGION domain-containing protein</fullName>
    </submittedName>
</protein>
<reference evidence="8" key="1">
    <citation type="submission" date="2015-08" db="UniProtKB">
        <authorList>
            <consortium name="WormBaseParasite"/>
        </authorList>
    </citation>
    <scope>IDENTIFICATION</scope>
</reference>
<evidence type="ECO:0000313" key="8">
    <source>
        <dbReference type="WBParaSite" id="SSTP_0001274500.1"/>
    </source>
</evidence>